<evidence type="ECO:0000256" key="1">
    <source>
        <dbReference type="SAM" id="Phobius"/>
    </source>
</evidence>
<keyword evidence="1" id="KW-0472">Membrane</keyword>
<keyword evidence="1" id="KW-0812">Transmembrane</keyword>
<feature type="transmembrane region" description="Helical" evidence="1">
    <location>
        <begin position="15"/>
        <end position="34"/>
    </location>
</feature>
<feature type="transmembrane region" description="Helical" evidence="1">
    <location>
        <begin position="526"/>
        <end position="544"/>
    </location>
</feature>
<feature type="transmembrane region" description="Helical" evidence="1">
    <location>
        <begin position="401"/>
        <end position="421"/>
    </location>
</feature>
<accession>A0A8S5VDJ9</accession>
<feature type="transmembrane region" description="Helical" evidence="1">
    <location>
        <begin position="615"/>
        <end position="638"/>
    </location>
</feature>
<proteinExistence type="predicted"/>
<reference evidence="2" key="1">
    <citation type="journal article" date="2021" name="Proc. Natl. Acad. Sci. U.S.A.">
        <title>A Catalog of Tens of Thousands of Viruses from Human Metagenomes Reveals Hidden Associations with Chronic Diseases.</title>
        <authorList>
            <person name="Tisza M.J."/>
            <person name="Buck C.B."/>
        </authorList>
    </citation>
    <scope>NUCLEOTIDE SEQUENCE</scope>
    <source>
        <strain evidence="2">CtGa111</strain>
    </source>
</reference>
<dbReference type="EMBL" id="BK016245">
    <property type="protein sequence ID" value="DAG04796.1"/>
    <property type="molecule type" value="Genomic_DNA"/>
</dbReference>
<keyword evidence="1" id="KW-1133">Transmembrane helix</keyword>
<name>A0A8S5VDJ9_9CAUD</name>
<organism evidence="2">
    <name type="scientific">Siphoviridae sp. ctGa111</name>
    <dbReference type="NCBI Taxonomy" id="2825413"/>
    <lineage>
        <taxon>Viruses</taxon>
        <taxon>Duplodnaviria</taxon>
        <taxon>Heunggongvirae</taxon>
        <taxon>Uroviricota</taxon>
        <taxon>Caudoviricetes</taxon>
    </lineage>
</organism>
<evidence type="ECO:0000313" key="2">
    <source>
        <dbReference type="EMBL" id="DAG04796.1"/>
    </source>
</evidence>
<sequence length="727" mass="80024">MIDAVAEGKVLDHQVDLFVVVVVILVSMSLTLHVKATDLARDTIDPLIRDQQRTITQLLGRANTSNSNTIVSLNQTITVKLVLSCVRQILSVAGHTTHLSTILHQADSEWITTIGVLIQIQSQSVHVLHSGLLTLSINLLLTTSDSIINHAEDVVEHLVLQSLSHKGGQSSDTLPTVTSYFHIAKIGLNLLITPDWLDSLIVQVRLRHIAALSCVVSLQGILDRTTSLVVVKLTNITMLKHGVQQLVRCAIHLISNGAVHKLTNLLIGVTPVNQLLDMSANNLSNLLVLGIHGQIVLSLLSNTINTTRLLHQLGHFNIQCHNSFPFSSRKIKELPSKDDSLKFHVSYSRFFSQSSNSLCLGQHTDHDQLVAVVVHHTSKLKTRGASSSDLPLAIGINFQQLADIGILCIICLILVSAVQLASIQRNALHQRTCLNLGDHLIIVIKISLACINALRDKLMGNHLDALGGSCVRELNLTSLVVNLNTHTGDHSDLCGIVSGNILRAVHHQFTNHNIFPFSQMLFLTQIFPPCVTLVSASGVILGFIQIQLDTLRLMYLRCLNLLFGRSLLSGFNATLGNHTLDAGLVQILNQTCVVTTLRNFSFSNHLAGECVLTQILLLLCKFCSRFFCLCLLCLILIWSQRSNLFLCALQLSIQACNSVIQLHNLCVDIGNRNSQSNILRLTKRNFITLNSIREHNVIQLVHVSPLLTPDSVIFREHISHVVIRANL</sequence>
<protein>
    <submittedName>
        <fullName evidence="2">Uncharacterized protein</fullName>
    </submittedName>
</protein>